<dbReference type="Proteomes" id="UP001164459">
    <property type="component" value="Chromosome"/>
</dbReference>
<evidence type="ECO:0000256" key="2">
    <source>
        <dbReference type="SAM" id="SignalP"/>
    </source>
</evidence>
<dbReference type="PROSITE" id="PS51257">
    <property type="entry name" value="PROKAR_LIPOPROTEIN"/>
    <property type="match status" value="1"/>
</dbReference>
<organism evidence="3 4">
    <name type="scientific">Nannocystis punicea</name>
    <dbReference type="NCBI Taxonomy" id="2995304"/>
    <lineage>
        <taxon>Bacteria</taxon>
        <taxon>Pseudomonadati</taxon>
        <taxon>Myxococcota</taxon>
        <taxon>Polyangia</taxon>
        <taxon>Nannocystales</taxon>
        <taxon>Nannocystaceae</taxon>
        <taxon>Nannocystis</taxon>
    </lineage>
</organism>
<name>A0ABY7H733_9BACT</name>
<gene>
    <name evidence="3" type="ORF">O0S08_01700</name>
</gene>
<protein>
    <submittedName>
        <fullName evidence="3">Uncharacterized protein</fullName>
    </submittedName>
</protein>
<evidence type="ECO:0000256" key="1">
    <source>
        <dbReference type="SAM" id="MobiDB-lite"/>
    </source>
</evidence>
<keyword evidence="2" id="KW-0732">Signal</keyword>
<reference evidence="3" key="1">
    <citation type="submission" date="2022-11" db="EMBL/GenBank/DDBJ databases">
        <title>Minimal conservation of predation-associated metabolite biosynthetic gene clusters underscores biosynthetic potential of Myxococcota including descriptions for ten novel species: Archangium lansinium sp. nov., Myxococcus landrumus sp. nov., Nannocystis bai.</title>
        <authorList>
            <person name="Ahearne A."/>
            <person name="Stevens C."/>
            <person name="Dowd S."/>
        </authorList>
    </citation>
    <scope>NUCLEOTIDE SEQUENCE</scope>
    <source>
        <strain evidence="3">Fl3</strain>
    </source>
</reference>
<proteinExistence type="predicted"/>
<evidence type="ECO:0000313" key="3">
    <source>
        <dbReference type="EMBL" id="WAS94849.1"/>
    </source>
</evidence>
<sequence>MIARSTSPSLSIPLLCVALAGCGDAVATTDTLDPGTSTSSTTAEPTTEVAPTTSTTTGDESTTSGGMTGTSNESTTTTTTSTSEPGTETAVSATETTSTSTTEATSTSTSTTDSTSTTSTSTTDSTSTTTTGGVEVPETCLSADFPVKVPLCGDGGPACATLRDEVVSANKMFRNDMPALALDGDCEPVVLYSEAVNGFHGFYAERLGPDMWVATPTPGPMVVATGSLASDPDADTVFAMVDNGAFGTSLWRRFDGQWTQDSALVGMNHVRAHQLTRDSVGALHVGHVDSNFAVQHEVFDGAWSKEQMITNGEIHVRLALDGADAPRLTSWATADATWKLHYFAPPGVTEVVAPLGSNTIERQHHDLALVGAEATPWVLLARKQADQTHHDIVLAHRTGPATWALETLASENSPADKVCGAPPQQAGVTCEFDYRDYYPLALAAGEGEVRALYLAIRRQGTLVSQCEQNPLPFCYWNTQVEDRSSELRVAWPGSQPDEHQVAAVDVFTDRATARLDTAGQIHLAFYDDPTGAGLDPWVRYLMIGGE</sequence>
<feature type="compositionally biased region" description="Low complexity" evidence="1">
    <location>
        <begin position="36"/>
        <end position="131"/>
    </location>
</feature>
<accession>A0ABY7H733</accession>
<feature type="chain" id="PRO_5047430476" evidence="2">
    <location>
        <begin position="21"/>
        <end position="546"/>
    </location>
</feature>
<keyword evidence="4" id="KW-1185">Reference proteome</keyword>
<dbReference type="EMBL" id="CP114040">
    <property type="protein sequence ID" value="WAS94849.1"/>
    <property type="molecule type" value="Genomic_DNA"/>
</dbReference>
<dbReference type="RefSeq" id="WP_269037184.1">
    <property type="nucleotide sequence ID" value="NZ_CP114040.1"/>
</dbReference>
<feature type="signal peptide" evidence="2">
    <location>
        <begin position="1"/>
        <end position="20"/>
    </location>
</feature>
<feature type="region of interest" description="Disordered" evidence="1">
    <location>
        <begin position="33"/>
        <end position="134"/>
    </location>
</feature>
<evidence type="ECO:0000313" key="4">
    <source>
        <dbReference type="Proteomes" id="UP001164459"/>
    </source>
</evidence>